<evidence type="ECO:0000313" key="2">
    <source>
        <dbReference type="Proteomes" id="UP001060085"/>
    </source>
</evidence>
<protein>
    <submittedName>
        <fullName evidence="1">Uncharacterized protein</fullName>
    </submittedName>
</protein>
<dbReference type="EMBL" id="CM044707">
    <property type="protein sequence ID" value="KAI5653170.1"/>
    <property type="molecule type" value="Genomic_DNA"/>
</dbReference>
<name>A0ACB9ZX09_CATRO</name>
<proteinExistence type="predicted"/>
<evidence type="ECO:0000313" key="1">
    <source>
        <dbReference type="EMBL" id="KAI5653170.1"/>
    </source>
</evidence>
<organism evidence="1 2">
    <name type="scientific">Catharanthus roseus</name>
    <name type="common">Madagascar periwinkle</name>
    <name type="synonym">Vinca rosea</name>
    <dbReference type="NCBI Taxonomy" id="4058"/>
    <lineage>
        <taxon>Eukaryota</taxon>
        <taxon>Viridiplantae</taxon>
        <taxon>Streptophyta</taxon>
        <taxon>Embryophyta</taxon>
        <taxon>Tracheophyta</taxon>
        <taxon>Spermatophyta</taxon>
        <taxon>Magnoliopsida</taxon>
        <taxon>eudicotyledons</taxon>
        <taxon>Gunneridae</taxon>
        <taxon>Pentapetalae</taxon>
        <taxon>asterids</taxon>
        <taxon>lamiids</taxon>
        <taxon>Gentianales</taxon>
        <taxon>Apocynaceae</taxon>
        <taxon>Rauvolfioideae</taxon>
        <taxon>Vinceae</taxon>
        <taxon>Catharanthinae</taxon>
        <taxon>Catharanthus</taxon>
    </lineage>
</organism>
<gene>
    <name evidence="1" type="ORF">M9H77_30357</name>
</gene>
<reference evidence="2" key="1">
    <citation type="journal article" date="2023" name="Nat. Plants">
        <title>Single-cell RNA sequencing provides a high-resolution roadmap for understanding the multicellular compartmentation of specialized metabolism.</title>
        <authorList>
            <person name="Sun S."/>
            <person name="Shen X."/>
            <person name="Li Y."/>
            <person name="Li Y."/>
            <person name="Wang S."/>
            <person name="Li R."/>
            <person name="Zhang H."/>
            <person name="Shen G."/>
            <person name="Guo B."/>
            <person name="Wei J."/>
            <person name="Xu J."/>
            <person name="St-Pierre B."/>
            <person name="Chen S."/>
            <person name="Sun C."/>
        </authorList>
    </citation>
    <scope>NUCLEOTIDE SEQUENCE [LARGE SCALE GENOMIC DNA]</scope>
</reference>
<keyword evidence="2" id="KW-1185">Reference proteome</keyword>
<comment type="caution">
    <text evidence="1">The sequence shown here is derived from an EMBL/GenBank/DDBJ whole genome shotgun (WGS) entry which is preliminary data.</text>
</comment>
<dbReference type="Proteomes" id="UP001060085">
    <property type="component" value="Linkage Group LG07"/>
</dbReference>
<accession>A0ACB9ZX09</accession>
<sequence length="128" mass="14613">MSAQFLHPEFKRICCNSGAPWRKSGSSERGHWNQVPGSHSRYQPNTIRALDYKQLHSHITVQNKLQTPGEPTRPRPQGTTPLFKWIHPQSQNPSTSSEEALVQGTSHYNKTDFVDSPEYRSGTRILQM</sequence>